<accession>A0A1I0EPT7</accession>
<name>A0A1I0EPT7_9BACT</name>
<dbReference type="Proteomes" id="UP000198697">
    <property type="component" value="Unassembled WGS sequence"/>
</dbReference>
<reference evidence="3" key="1">
    <citation type="submission" date="2016-10" db="EMBL/GenBank/DDBJ databases">
        <authorList>
            <person name="Varghese N."/>
            <person name="Submissions S."/>
        </authorList>
    </citation>
    <scope>NUCLEOTIDE SEQUENCE [LARGE SCALE GENOMIC DNA]</scope>
    <source>
        <strain evidence="3">DSM 15310</strain>
    </source>
</reference>
<proteinExistence type="predicted"/>
<dbReference type="EMBL" id="FOHS01000002">
    <property type="protein sequence ID" value="SET47514.1"/>
    <property type="molecule type" value="Genomic_DNA"/>
</dbReference>
<protein>
    <recommendedName>
        <fullName evidence="4">DUF3223 domain-containing protein</fullName>
    </recommendedName>
</protein>
<evidence type="ECO:0000256" key="1">
    <source>
        <dbReference type="SAM" id="MobiDB-lite"/>
    </source>
</evidence>
<gene>
    <name evidence="2" type="ORF">SAMN04487998_1949</name>
</gene>
<organism evidence="2 3">
    <name type="scientific">Hymenobacter actinosclerus</name>
    <dbReference type="NCBI Taxonomy" id="82805"/>
    <lineage>
        <taxon>Bacteria</taxon>
        <taxon>Pseudomonadati</taxon>
        <taxon>Bacteroidota</taxon>
        <taxon>Cytophagia</taxon>
        <taxon>Cytophagales</taxon>
        <taxon>Hymenobacteraceae</taxon>
        <taxon>Hymenobacter</taxon>
    </lineage>
</organism>
<feature type="region of interest" description="Disordered" evidence="1">
    <location>
        <begin position="237"/>
        <end position="260"/>
    </location>
</feature>
<evidence type="ECO:0008006" key="4">
    <source>
        <dbReference type="Google" id="ProtNLM"/>
    </source>
</evidence>
<keyword evidence="3" id="KW-1185">Reference proteome</keyword>
<dbReference type="AlphaFoldDB" id="A0A1I0EPT7"/>
<dbReference type="OrthoDB" id="892817at2"/>
<dbReference type="RefSeq" id="WP_092770837.1">
    <property type="nucleotide sequence ID" value="NZ_FOHS01000002.1"/>
</dbReference>
<evidence type="ECO:0000313" key="2">
    <source>
        <dbReference type="EMBL" id="SET47514.1"/>
    </source>
</evidence>
<evidence type="ECO:0000313" key="3">
    <source>
        <dbReference type="Proteomes" id="UP000198697"/>
    </source>
</evidence>
<dbReference type="Gene3D" id="3.10.450.40">
    <property type="match status" value="1"/>
</dbReference>
<sequence length="260" mass="30157">MKKQIQIGERIFSSQKEALAYYKMMLNSYEFGQSLNDSDFNDLLALLNYDYQMSFKEELQVESIAGDVVENEEKRESLFVENIKVSKVQFRTKCFEIFLSDKSSYYTSYIMLVNRKGYSPDSIFATACRNCIQSDLVAVKQQYFKDNFVNGSVKCQETGVPSTWEELAVDHRQPNTLSVIIDRFKEVNNINLEAIEYQTTKSNLIIFKDLELMQKFVLYHRGKATLRVVRKERNSARSAMGRVKRNSKDLPIGPSQLSLF</sequence>